<dbReference type="Gene3D" id="3.40.50.2000">
    <property type="entry name" value="Glycogen Phosphorylase B"/>
    <property type="match status" value="2"/>
</dbReference>
<keyword evidence="2" id="KW-0808">Transferase</keyword>
<organism evidence="2 3">
    <name type="scientific">Methylobacterium oryzae CBMB20</name>
    <dbReference type="NCBI Taxonomy" id="693986"/>
    <lineage>
        <taxon>Bacteria</taxon>
        <taxon>Pseudomonadati</taxon>
        <taxon>Pseudomonadota</taxon>
        <taxon>Alphaproteobacteria</taxon>
        <taxon>Hyphomicrobiales</taxon>
        <taxon>Methylobacteriaceae</taxon>
        <taxon>Methylobacterium</taxon>
    </lineage>
</organism>
<evidence type="ECO:0000313" key="2">
    <source>
        <dbReference type="EMBL" id="AIQ87939.1"/>
    </source>
</evidence>
<protein>
    <submittedName>
        <fullName evidence="2">Glycosyl transferase family protein</fullName>
    </submittedName>
</protein>
<dbReference type="STRING" id="693986.MOC_0184"/>
<dbReference type="Proteomes" id="UP000029492">
    <property type="component" value="Chromosome"/>
</dbReference>
<sequence length="445" mass="49307">MITPTLSSTYVRILTEEPRSQGQDRPSDQGAARAVTGPLRILHLSALYPPYIVGGAERSVEHLAEELVAAGHTVAAACIARDPEPKSVRGGVTVYRMAHHNDFWLEDWPKATRFGRAWAKLKQQWNFAVAAEFGRVLDDFRPDIVNTHSLLDVSTLVWREAAKRGIPIVHTVCEYDLICGNAAMFRDGKPCDRWHLGCKVVNAAKQITNRSVDAVVSVGTEILKTHVDHGLFAHLAPERRRVIFYSCTVPEGDPAARRQIDRTDRPMTFGYLGRINTEKGVGTMIDAFRRIGPGDWRCLVAGQAMDDSIARFTAQAEGLPIEFVGWAKPADFLSAIDVLIVPSFWAEPSPRTIYEAYTMGVPVIGAASGGIPELVGEDNAEWLFTPGDDADLAARLRSVIARGRKDLPDERAFQHVIRESTSERVAEKYLDLYAELVAERRATRP</sequence>
<dbReference type="AlphaFoldDB" id="A0A089Q020"/>
<dbReference type="SUPFAM" id="SSF53756">
    <property type="entry name" value="UDP-Glycosyltransferase/glycogen phosphorylase"/>
    <property type="match status" value="1"/>
</dbReference>
<dbReference type="KEGG" id="mor:MOC_0184"/>
<reference evidence="2 3" key="1">
    <citation type="journal article" date="2014" name="PLoS ONE">
        <title>Genome Information of Methylobacterium oryzae, a Plant-Probiotic Methylotroph in the Phyllosphere.</title>
        <authorList>
            <person name="Kwak M.J."/>
            <person name="Jeong H."/>
            <person name="Madhaiyan M."/>
            <person name="Lee Y."/>
            <person name="Sa T.M."/>
            <person name="Oh T.K."/>
            <person name="Kim J.F."/>
        </authorList>
    </citation>
    <scope>NUCLEOTIDE SEQUENCE [LARGE SCALE GENOMIC DNA]</scope>
    <source>
        <strain evidence="2 3">CBMB20</strain>
    </source>
</reference>
<dbReference type="GO" id="GO:0016757">
    <property type="term" value="F:glycosyltransferase activity"/>
    <property type="evidence" value="ECO:0007669"/>
    <property type="project" value="TreeGrafter"/>
</dbReference>
<evidence type="ECO:0000313" key="3">
    <source>
        <dbReference type="Proteomes" id="UP000029492"/>
    </source>
</evidence>
<name>A0A089Q020_9HYPH</name>
<dbReference type="HOGENOM" id="CLU_009583_35_2_5"/>
<dbReference type="CDD" id="cd03823">
    <property type="entry name" value="GT4_ExpE7-like"/>
    <property type="match status" value="1"/>
</dbReference>
<proteinExistence type="predicted"/>
<dbReference type="InterPro" id="IPR028098">
    <property type="entry name" value="Glyco_trans_4-like_N"/>
</dbReference>
<gene>
    <name evidence="2" type="ORF">MOC_0184</name>
</gene>
<dbReference type="Pfam" id="PF13692">
    <property type="entry name" value="Glyco_trans_1_4"/>
    <property type="match status" value="1"/>
</dbReference>
<dbReference type="PANTHER" id="PTHR45947:SF13">
    <property type="entry name" value="TRANSFERASE"/>
    <property type="match status" value="1"/>
</dbReference>
<dbReference type="EMBL" id="CP003811">
    <property type="protein sequence ID" value="AIQ87939.1"/>
    <property type="molecule type" value="Genomic_DNA"/>
</dbReference>
<feature type="domain" description="Glycosyltransferase subfamily 4-like N-terminal" evidence="1">
    <location>
        <begin position="54"/>
        <end position="230"/>
    </location>
</feature>
<evidence type="ECO:0000259" key="1">
    <source>
        <dbReference type="Pfam" id="PF13579"/>
    </source>
</evidence>
<dbReference type="eggNOG" id="COG0438">
    <property type="taxonomic scope" value="Bacteria"/>
</dbReference>
<dbReference type="InterPro" id="IPR050194">
    <property type="entry name" value="Glycosyltransferase_grp1"/>
</dbReference>
<accession>A0A089Q020</accession>
<dbReference type="Pfam" id="PF13579">
    <property type="entry name" value="Glyco_trans_4_4"/>
    <property type="match status" value="1"/>
</dbReference>
<dbReference type="PANTHER" id="PTHR45947">
    <property type="entry name" value="SULFOQUINOVOSYL TRANSFERASE SQD2"/>
    <property type="match status" value="1"/>
</dbReference>
<keyword evidence="3" id="KW-1185">Reference proteome</keyword>